<dbReference type="PANTHER" id="PTHR42685:SF22">
    <property type="entry name" value="CONDITIONED MEDIUM FACTOR RECEPTOR 1"/>
    <property type="match status" value="1"/>
</dbReference>
<comment type="caution">
    <text evidence="2">The sequence shown here is derived from an EMBL/GenBank/DDBJ whole genome shotgun (WGS) entry which is preliminary data.</text>
</comment>
<evidence type="ECO:0000313" key="3">
    <source>
        <dbReference type="Proteomes" id="UP001500956"/>
    </source>
</evidence>
<organism evidence="2 3">
    <name type="scientific">Isoptericola chiayiensis</name>
    <dbReference type="NCBI Taxonomy" id="579446"/>
    <lineage>
        <taxon>Bacteria</taxon>
        <taxon>Bacillati</taxon>
        <taxon>Actinomycetota</taxon>
        <taxon>Actinomycetes</taxon>
        <taxon>Micrococcales</taxon>
        <taxon>Promicromonosporaceae</taxon>
        <taxon>Isoptericola</taxon>
    </lineage>
</organism>
<dbReference type="NCBIfam" id="TIGR02032">
    <property type="entry name" value="GG-red-SF"/>
    <property type="match status" value="1"/>
</dbReference>
<evidence type="ECO:0000259" key="1">
    <source>
        <dbReference type="Pfam" id="PF01494"/>
    </source>
</evidence>
<feature type="domain" description="FAD-binding" evidence="1">
    <location>
        <begin position="8"/>
        <end position="194"/>
    </location>
</feature>
<gene>
    <name evidence="2" type="ORF">GCM10023216_14260</name>
</gene>
<dbReference type="InterPro" id="IPR036188">
    <property type="entry name" value="FAD/NAD-bd_sf"/>
</dbReference>
<dbReference type="PRINTS" id="PR00420">
    <property type="entry name" value="RNGMNOXGNASE"/>
</dbReference>
<dbReference type="InterPro" id="IPR050407">
    <property type="entry name" value="Geranylgeranyl_reductase"/>
</dbReference>
<dbReference type="SUPFAM" id="SSF51905">
    <property type="entry name" value="FAD/NAD(P)-binding domain"/>
    <property type="match status" value="1"/>
</dbReference>
<accession>A0ABP8YCM3</accession>
<dbReference type="InterPro" id="IPR002938">
    <property type="entry name" value="FAD-bd"/>
</dbReference>
<reference evidence="3" key="1">
    <citation type="journal article" date="2019" name="Int. J. Syst. Evol. Microbiol.">
        <title>The Global Catalogue of Microorganisms (GCM) 10K type strain sequencing project: providing services to taxonomists for standard genome sequencing and annotation.</title>
        <authorList>
            <consortium name="The Broad Institute Genomics Platform"/>
            <consortium name="The Broad Institute Genome Sequencing Center for Infectious Disease"/>
            <person name="Wu L."/>
            <person name="Ma J."/>
        </authorList>
    </citation>
    <scope>NUCLEOTIDE SEQUENCE [LARGE SCALE GENOMIC DNA]</scope>
    <source>
        <strain evidence="3">JCM 18063</strain>
    </source>
</reference>
<sequence>MRAGQRDDADVIVVGAGPAGASTAHWCASAGLDVLVLEKSAFPRDKVCGDGLTPRAVAELARMGVPTDPDDGWIRNEGLRVVAGGRSWELAWPELTTYPGYGMARSRMSLDHRLAQHAQASGAKVVERTKVTGPVLDERTSRVVGVTAQPLDGRGRADGPGRTYRAPVVVAADGVSSRFATALGIVRRDDRPLGTAVRTYFRTEGTARQDDSFMESHLELWDGTPGASNLLPGYGWIFALGDGTANVGLGSVSSTPARQSANGHDYRGLLQTWMRNTPAEWGFTTENQVGPVRGAALPMGFNRTPMYRDGALLVGDSAGTVSPFNGEGIAYALQAGRVAAEAIAQARTRLGDDARERTLESYTDRMRADLGGYYTLGRWFVRLIEHPAVMRVCVRYGLPRPVVMQFVLKLLSDCYEPHGGDWVDRVIAGLTRVVPKA</sequence>
<dbReference type="Gene3D" id="3.50.50.60">
    <property type="entry name" value="FAD/NAD(P)-binding domain"/>
    <property type="match status" value="1"/>
</dbReference>
<dbReference type="Proteomes" id="UP001500956">
    <property type="component" value="Unassembled WGS sequence"/>
</dbReference>
<evidence type="ECO:0000313" key="2">
    <source>
        <dbReference type="EMBL" id="GAA4725145.1"/>
    </source>
</evidence>
<dbReference type="EMBL" id="BAABID010000007">
    <property type="protein sequence ID" value="GAA4725145.1"/>
    <property type="molecule type" value="Genomic_DNA"/>
</dbReference>
<proteinExistence type="predicted"/>
<dbReference type="PANTHER" id="PTHR42685">
    <property type="entry name" value="GERANYLGERANYL DIPHOSPHATE REDUCTASE"/>
    <property type="match status" value="1"/>
</dbReference>
<dbReference type="InterPro" id="IPR011777">
    <property type="entry name" value="Geranylgeranyl_Rdtase_fam"/>
</dbReference>
<dbReference type="RefSeq" id="WP_172153410.1">
    <property type="nucleotide sequence ID" value="NZ_BAABID010000007.1"/>
</dbReference>
<dbReference type="Pfam" id="PF01494">
    <property type="entry name" value="FAD_binding_3"/>
    <property type="match status" value="1"/>
</dbReference>
<protein>
    <submittedName>
        <fullName evidence="2">Geranylgeranyl reductase family protein</fullName>
    </submittedName>
</protein>
<keyword evidence="3" id="KW-1185">Reference proteome</keyword>
<name>A0ABP8YCM3_9MICO</name>